<evidence type="ECO:0000256" key="11">
    <source>
        <dbReference type="RuleBase" id="RU361183"/>
    </source>
</evidence>
<sequence length="362" mass="40632">SALSFIFIFTYAAAVNIITPKDVIDRSGADSEVTLSEFDFASASLVSEIDLNRIGIKVKDDPTLGNLQEGDIALPSVKDFVDANNKLGRNAIRQPYRRWPNGEIPYTMSSTYGSYARSVIAKAMKEYHDKTCIRFVARDPSRHPDYVYIHPDDGCYSLVGKTGGRQPLSLDSGCIQVGTIVHELMHAVGFFHEQSRSDRDEFIDIDWRNVMNGADDQFEKYNLNVIEHLNEPYDYSSIMHYGPYAFSGSGKKTISAKRPGSERMGQRVAFSQIDLRKINKLYNCAASTGGTGSQITGNSIEQARQVRNPQQPQQRPMQPMQPITYPPTNYVKPAHANANVYQIGQYGNQNNNGYFQRRIIYG</sequence>
<keyword evidence="3" id="KW-0732">Signal</keyword>
<keyword evidence="8" id="KW-1015">Disulfide bond</keyword>
<dbReference type="SUPFAM" id="SSF55486">
    <property type="entry name" value="Metalloproteases ('zincins'), catalytic domain"/>
    <property type="match status" value="1"/>
</dbReference>
<dbReference type="EMBL" id="BTRK01000003">
    <property type="protein sequence ID" value="GMR40646.1"/>
    <property type="molecule type" value="Genomic_DNA"/>
</dbReference>
<dbReference type="Gene3D" id="3.40.390.10">
    <property type="entry name" value="Collagenase (Catalytic Domain)"/>
    <property type="match status" value="1"/>
</dbReference>
<comment type="caution">
    <text evidence="13">The sequence shown here is derived from an EMBL/GenBank/DDBJ whole genome shotgun (WGS) entry which is preliminary data.</text>
</comment>
<dbReference type="GO" id="GO:0008270">
    <property type="term" value="F:zinc ion binding"/>
    <property type="evidence" value="ECO:0007669"/>
    <property type="project" value="UniProtKB-UniRule"/>
</dbReference>
<dbReference type="PRINTS" id="PR00480">
    <property type="entry name" value="ASTACIN"/>
</dbReference>
<feature type="binding site" evidence="10">
    <location>
        <position position="192"/>
    </location>
    <ligand>
        <name>Zn(2+)</name>
        <dbReference type="ChEBI" id="CHEBI:29105"/>
        <note>catalytic</note>
    </ligand>
</feature>
<keyword evidence="7" id="KW-0865">Zymogen</keyword>
<dbReference type="Proteomes" id="UP001328107">
    <property type="component" value="Unassembled WGS sequence"/>
</dbReference>
<feature type="binding site" evidence="10">
    <location>
        <position position="182"/>
    </location>
    <ligand>
        <name>Zn(2+)</name>
        <dbReference type="ChEBI" id="CHEBI:29105"/>
        <note>catalytic</note>
    </ligand>
</feature>
<dbReference type="EC" id="3.4.24.-" evidence="11"/>
<dbReference type="InterPro" id="IPR034035">
    <property type="entry name" value="Astacin-like_dom"/>
</dbReference>
<dbReference type="PANTHER" id="PTHR10127:SF818">
    <property type="entry name" value="ZINC METALLOPROTEINASE NAS-4"/>
    <property type="match status" value="1"/>
</dbReference>
<keyword evidence="2 10" id="KW-0479">Metal-binding</keyword>
<comment type="cofactor">
    <cofactor evidence="10 11">
        <name>Zn(2+)</name>
        <dbReference type="ChEBI" id="CHEBI:29105"/>
    </cofactor>
    <text evidence="10 11">Binds 1 zinc ion per subunit.</text>
</comment>
<dbReference type="CDD" id="cd04280">
    <property type="entry name" value="ZnMc_astacin_like"/>
    <property type="match status" value="1"/>
</dbReference>
<feature type="active site" evidence="10">
    <location>
        <position position="183"/>
    </location>
</feature>
<dbReference type="InterPro" id="IPR024079">
    <property type="entry name" value="MetalloPept_cat_dom_sf"/>
</dbReference>
<feature type="binding site" evidence="10">
    <location>
        <position position="186"/>
    </location>
    <ligand>
        <name>Zn(2+)</name>
        <dbReference type="ChEBI" id="CHEBI:29105"/>
        <note>catalytic</note>
    </ligand>
</feature>
<keyword evidence="5 10" id="KW-0862">Zinc</keyword>
<comment type="caution">
    <text evidence="10">Lacks conserved residue(s) required for the propagation of feature annotation.</text>
</comment>
<evidence type="ECO:0000313" key="14">
    <source>
        <dbReference type="Proteomes" id="UP001328107"/>
    </source>
</evidence>
<organism evidence="13 14">
    <name type="scientific">Pristionchus mayeri</name>
    <dbReference type="NCBI Taxonomy" id="1317129"/>
    <lineage>
        <taxon>Eukaryota</taxon>
        <taxon>Metazoa</taxon>
        <taxon>Ecdysozoa</taxon>
        <taxon>Nematoda</taxon>
        <taxon>Chromadorea</taxon>
        <taxon>Rhabditida</taxon>
        <taxon>Rhabditina</taxon>
        <taxon>Diplogasteromorpha</taxon>
        <taxon>Diplogasteroidea</taxon>
        <taxon>Neodiplogasteridae</taxon>
        <taxon>Pristionchus</taxon>
    </lineage>
</organism>
<keyword evidence="6 10" id="KW-0482">Metalloprotease</keyword>
<evidence type="ECO:0000313" key="13">
    <source>
        <dbReference type="EMBL" id="GMR40646.1"/>
    </source>
</evidence>
<dbReference type="InterPro" id="IPR001506">
    <property type="entry name" value="Peptidase_M12A"/>
</dbReference>
<dbReference type="FunFam" id="3.40.390.10:FF:000015">
    <property type="entry name" value="Meprin A subunit"/>
    <property type="match status" value="1"/>
</dbReference>
<evidence type="ECO:0000256" key="10">
    <source>
        <dbReference type="PROSITE-ProRule" id="PRU01211"/>
    </source>
</evidence>
<evidence type="ECO:0000256" key="2">
    <source>
        <dbReference type="ARBA" id="ARBA00022723"/>
    </source>
</evidence>
<evidence type="ECO:0000256" key="6">
    <source>
        <dbReference type="ARBA" id="ARBA00023049"/>
    </source>
</evidence>
<dbReference type="InterPro" id="IPR006026">
    <property type="entry name" value="Peptidase_Metallo"/>
</dbReference>
<evidence type="ECO:0000256" key="7">
    <source>
        <dbReference type="ARBA" id="ARBA00023145"/>
    </source>
</evidence>
<dbReference type="GO" id="GO:0006508">
    <property type="term" value="P:proteolysis"/>
    <property type="evidence" value="ECO:0007669"/>
    <property type="project" value="UniProtKB-KW"/>
</dbReference>
<feature type="non-terminal residue" evidence="13">
    <location>
        <position position="1"/>
    </location>
</feature>
<evidence type="ECO:0000256" key="3">
    <source>
        <dbReference type="ARBA" id="ARBA00022729"/>
    </source>
</evidence>
<reference evidence="14" key="1">
    <citation type="submission" date="2022-10" db="EMBL/GenBank/DDBJ databases">
        <title>Genome assembly of Pristionchus species.</title>
        <authorList>
            <person name="Yoshida K."/>
            <person name="Sommer R.J."/>
        </authorList>
    </citation>
    <scope>NUCLEOTIDE SEQUENCE [LARGE SCALE GENOMIC DNA]</scope>
    <source>
        <strain evidence="14">RS5460</strain>
    </source>
</reference>
<dbReference type="PANTHER" id="PTHR10127">
    <property type="entry name" value="DISCOIDIN, CUB, EGF, LAMININ , AND ZINC METALLOPROTEASE DOMAIN CONTAINING"/>
    <property type="match status" value="1"/>
</dbReference>
<dbReference type="Pfam" id="PF01400">
    <property type="entry name" value="Astacin"/>
    <property type="match status" value="1"/>
</dbReference>
<dbReference type="AlphaFoldDB" id="A0AAN4ZKF9"/>
<accession>A0AAN4ZKF9</accession>
<evidence type="ECO:0000256" key="9">
    <source>
        <dbReference type="ARBA" id="ARBA00023180"/>
    </source>
</evidence>
<evidence type="ECO:0000259" key="12">
    <source>
        <dbReference type="PROSITE" id="PS51864"/>
    </source>
</evidence>
<dbReference type="PROSITE" id="PS51864">
    <property type="entry name" value="ASTACIN"/>
    <property type="match status" value="1"/>
</dbReference>
<evidence type="ECO:0000256" key="4">
    <source>
        <dbReference type="ARBA" id="ARBA00022801"/>
    </source>
</evidence>
<keyword evidence="9" id="KW-0325">Glycoprotein</keyword>
<name>A0AAN4ZKF9_9BILA</name>
<feature type="domain" description="Peptidase M12A" evidence="12">
    <location>
        <begin position="90"/>
        <end position="285"/>
    </location>
</feature>
<evidence type="ECO:0000256" key="8">
    <source>
        <dbReference type="ARBA" id="ARBA00023157"/>
    </source>
</evidence>
<protein>
    <recommendedName>
        <fullName evidence="11">Metalloendopeptidase</fullName>
        <ecNumber evidence="11">3.4.24.-</ecNumber>
    </recommendedName>
</protein>
<keyword evidence="1 10" id="KW-0645">Protease</keyword>
<keyword evidence="4 10" id="KW-0378">Hydrolase</keyword>
<proteinExistence type="predicted"/>
<dbReference type="GO" id="GO:0004222">
    <property type="term" value="F:metalloendopeptidase activity"/>
    <property type="evidence" value="ECO:0007669"/>
    <property type="project" value="UniProtKB-UniRule"/>
</dbReference>
<keyword evidence="14" id="KW-1185">Reference proteome</keyword>
<evidence type="ECO:0000256" key="5">
    <source>
        <dbReference type="ARBA" id="ARBA00022833"/>
    </source>
</evidence>
<evidence type="ECO:0000256" key="1">
    <source>
        <dbReference type="ARBA" id="ARBA00022670"/>
    </source>
</evidence>
<gene>
    <name evidence="13" type="ORF">PMAYCL1PPCAC_10841</name>
</gene>
<dbReference type="SMART" id="SM00235">
    <property type="entry name" value="ZnMc"/>
    <property type="match status" value="1"/>
</dbReference>